<feature type="compositionally biased region" description="Basic and acidic residues" evidence="1">
    <location>
        <begin position="14"/>
        <end position="28"/>
    </location>
</feature>
<comment type="caution">
    <text evidence="2">The sequence shown here is derived from an EMBL/GenBank/DDBJ whole genome shotgun (WGS) entry which is preliminary data.</text>
</comment>
<dbReference type="EMBL" id="JACHJI010000021">
    <property type="protein sequence ID" value="MBB4903003.1"/>
    <property type="molecule type" value="Genomic_DNA"/>
</dbReference>
<gene>
    <name evidence="2" type="ORF">FHS37_007100</name>
</gene>
<feature type="region of interest" description="Disordered" evidence="1">
    <location>
        <begin position="1"/>
        <end position="31"/>
    </location>
</feature>
<keyword evidence="3" id="KW-1185">Reference proteome</keyword>
<dbReference type="AlphaFoldDB" id="A0A7W7PXF0"/>
<protein>
    <submittedName>
        <fullName evidence="2">Uncharacterized protein</fullName>
    </submittedName>
</protein>
<evidence type="ECO:0000256" key="1">
    <source>
        <dbReference type="SAM" id="MobiDB-lite"/>
    </source>
</evidence>
<organism evidence="2 3">
    <name type="scientific">Streptomyces griseomycini</name>
    <dbReference type="NCBI Taxonomy" id="66895"/>
    <lineage>
        <taxon>Bacteria</taxon>
        <taxon>Bacillati</taxon>
        <taxon>Actinomycetota</taxon>
        <taxon>Actinomycetes</taxon>
        <taxon>Kitasatosporales</taxon>
        <taxon>Streptomycetaceae</taxon>
        <taxon>Streptomyces</taxon>
    </lineage>
</organism>
<accession>A0A7W7PXF0</accession>
<reference evidence="2 3" key="1">
    <citation type="submission" date="2020-08" db="EMBL/GenBank/DDBJ databases">
        <title>Genomic Encyclopedia of Type Strains, Phase III (KMG-III): the genomes of soil and plant-associated and newly described type strains.</title>
        <authorList>
            <person name="Whitman W."/>
        </authorList>
    </citation>
    <scope>NUCLEOTIDE SEQUENCE [LARGE SCALE GENOMIC DNA]</scope>
    <source>
        <strain evidence="2 3">CECT 3273</strain>
    </source>
</reference>
<evidence type="ECO:0000313" key="2">
    <source>
        <dbReference type="EMBL" id="MBB4903003.1"/>
    </source>
</evidence>
<evidence type="ECO:0000313" key="3">
    <source>
        <dbReference type="Proteomes" id="UP000579523"/>
    </source>
</evidence>
<dbReference type="Proteomes" id="UP000579523">
    <property type="component" value="Unassembled WGS sequence"/>
</dbReference>
<name>A0A7W7PXF0_9ACTN</name>
<sequence>MDIALRLPASRPHRLVDDRGRDAADRHTSRTRLPVLARDGTPEGRPGWIITP</sequence>
<proteinExistence type="predicted"/>